<evidence type="ECO:0000256" key="2">
    <source>
        <dbReference type="ARBA" id="ARBA00023125"/>
    </source>
</evidence>
<gene>
    <name evidence="7" type="ORF">C5613_40560</name>
</gene>
<feature type="region of interest" description="Disordered" evidence="5">
    <location>
        <begin position="1"/>
        <end position="26"/>
    </location>
</feature>
<dbReference type="GO" id="GO:0000976">
    <property type="term" value="F:transcription cis-regulatory region binding"/>
    <property type="evidence" value="ECO:0007669"/>
    <property type="project" value="TreeGrafter"/>
</dbReference>
<feature type="DNA-binding region" description="H-T-H motif" evidence="4">
    <location>
        <begin position="46"/>
        <end position="65"/>
    </location>
</feature>
<evidence type="ECO:0000313" key="7">
    <source>
        <dbReference type="EMBL" id="PQP14507.1"/>
    </source>
</evidence>
<dbReference type="AlphaFoldDB" id="A0A2S8IIA3"/>
<organism evidence="7 8">
    <name type="scientific">Rhodococcus opacus</name>
    <name type="common">Nocardia opaca</name>
    <dbReference type="NCBI Taxonomy" id="37919"/>
    <lineage>
        <taxon>Bacteria</taxon>
        <taxon>Bacillati</taxon>
        <taxon>Actinomycetota</taxon>
        <taxon>Actinomycetes</taxon>
        <taxon>Mycobacteriales</taxon>
        <taxon>Nocardiaceae</taxon>
        <taxon>Rhodococcus</taxon>
    </lineage>
</organism>
<evidence type="ECO:0000313" key="8">
    <source>
        <dbReference type="Proteomes" id="UP000239290"/>
    </source>
</evidence>
<dbReference type="SUPFAM" id="SSF48498">
    <property type="entry name" value="Tetracyclin repressor-like, C-terminal domain"/>
    <property type="match status" value="1"/>
</dbReference>
<evidence type="ECO:0000256" key="1">
    <source>
        <dbReference type="ARBA" id="ARBA00023015"/>
    </source>
</evidence>
<feature type="domain" description="HTH tetR-type" evidence="6">
    <location>
        <begin position="24"/>
        <end position="83"/>
    </location>
</feature>
<dbReference type="InterPro" id="IPR036271">
    <property type="entry name" value="Tet_transcr_reg_TetR-rel_C_sf"/>
</dbReference>
<keyword evidence="2 4" id="KW-0238">DNA-binding</keyword>
<evidence type="ECO:0000259" key="6">
    <source>
        <dbReference type="PROSITE" id="PS50977"/>
    </source>
</evidence>
<protein>
    <submittedName>
        <fullName evidence="7">TetR/AcrR family transcriptional regulator</fullName>
    </submittedName>
</protein>
<dbReference type="Proteomes" id="UP000239290">
    <property type="component" value="Unassembled WGS sequence"/>
</dbReference>
<comment type="caution">
    <text evidence="7">The sequence shown here is derived from an EMBL/GenBank/DDBJ whole genome shotgun (WGS) entry which is preliminary data.</text>
</comment>
<accession>A0A2S8IIA3</accession>
<dbReference type="Pfam" id="PF21597">
    <property type="entry name" value="TetR_C_43"/>
    <property type="match status" value="1"/>
</dbReference>
<dbReference type="SUPFAM" id="SSF46689">
    <property type="entry name" value="Homeodomain-like"/>
    <property type="match status" value="1"/>
</dbReference>
<evidence type="ECO:0000256" key="3">
    <source>
        <dbReference type="ARBA" id="ARBA00023163"/>
    </source>
</evidence>
<reference evidence="8" key="1">
    <citation type="submission" date="2018-02" db="EMBL/GenBank/DDBJ databases">
        <title>Draft genome sequencing of Rhodococcus opacus KU647198.</title>
        <authorList>
            <person name="Zheng B.-X."/>
        </authorList>
    </citation>
    <scope>NUCLEOTIDE SEQUENCE [LARGE SCALE GENOMIC DNA]</scope>
    <source>
        <strain evidence="8">04-OD7</strain>
    </source>
</reference>
<dbReference type="PRINTS" id="PR00455">
    <property type="entry name" value="HTHTETR"/>
</dbReference>
<feature type="region of interest" description="Disordered" evidence="5">
    <location>
        <begin position="201"/>
        <end position="224"/>
    </location>
</feature>
<dbReference type="RefSeq" id="WP_105423362.1">
    <property type="nucleotide sequence ID" value="NZ_PUIO01000087.1"/>
</dbReference>
<dbReference type="EMBL" id="PUIO01000087">
    <property type="protein sequence ID" value="PQP14507.1"/>
    <property type="molecule type" value="Genomic_DNA"/>
</dbReference>
<dbReference type="InterPro" id="IPR009057">
    <property type="entry name" value="Homeodomain-like_sf"/>
</dbReference>
<dbReference type="InterPro" id="IPR049445">
    <property type="entry name" value="TetR_SbtR-like_C"/>
</dbReference>
<proteinExistence type="predicted"/>
<keyword evidence="3" id="KW-0804">Transcription</keyword>
<dbReference type="Gene3D" id="1.10.357.10">
    <property type="entry name" value="Tetracycline Repressor, domain 2"/>
    <property type="match status" value="1"/>
</dbReference>
<dbReference type="GO" id="GO:0003700">
    <property type="term" value="F:DNA-binding transcription factor activity"/>
    <property type="evidence" value="ECO:0007669"/>
    <property type="project" value="TreeGrafter"/>
</dbReference>
<dbReference type="Pfam" id="PF00440">
    <property type="entry name" value="TetR_N"/>
    <property type="match status" value="1"/>
</dbReference>
<dbReference type="PANTHER" id="PTHR30055:SF234">
    <property type="entry name" value="HTH-TYPE TRANSCRIPTIONAL REGULATOR BETI"/>
    <property type="match status" value="1"/>
</dbReference>
<sequence>MDIPETPSESQGERSPTSKRADAERNRERILTAARKLYASEGLDISMAAVAREAGVGKATLFRHFTTPQQLIDAVFADRMDTYVDATTQALADTDPWHGFIRYITSVCEMQARDRGFADVLTLTFHSAEALEERRTQAYHGFLEIIERAKATGHLQSDFVSEDLILVLMANAGVISATANDAPDSWQRLIGHLLRGFANPGAPIPPMPPPPSSDSLYRAMKRAE</sequence>
<dbReference type="InterPro" id="IPR050109">
    <property type="entry name" value="HTH-type_TetR-like_transc_reg"/>
</dbReference>
<evidence type="ECO:0000256" key="4">
    <source>
        <dbReference type="PROSITE-ProRule" id="PRU00335"/>
    </source>
</evidence>
<keyword evidence="1" id="KW-0805">Transcription regulation</keyword>
<name>A0A2S8IIA3_RHOOP</name>
<evidence type="ECO:0000256" key="5">
    <source>
        <dbReference type="SAM" id="MobiDB-lite"/>
    </source>
</evidence>
<feature type="compositionally biased region" description="Pro residues" evidence="5">
    <location>
        <begin position="202"/>
        <end position="212"/>
    </location>
</feature>
<dbReference type="PROSITE" id="PS50977">
    <property type="entry name" value="HTH_TETR_2"/>
    <property type="match status" value="1"/>
</dbReference>
<dbReference type="PANTHER" id="PTHR30055">
    <property type="entry name" value="HTH-TYPE TRANSCRIPTIONAL REGULATOR RUTR"/>
    <property type="match status" value="1"/>
</dbReference>
<dbReference type="InterPro" id="IPR001647">
    <property type="entry name" value="HTH_TetR"/>
</dbReference>